<evidence type="ECO:0000313" key="3">
    <source>
        <dbReference type="EMBL" id="PRY19506.1"/>
    </source>
</evidence>
<keyword evidence="1" id="KW-0812">Transmembrane</keyword>
<dbReference type="PROSITE" id="PS51318">
    <property type="entry name" value="TAT"/>
    <property type="match status" value="1"/>
</dbReference>
<evidence type="ECO:0000313" key="4">
    <source>
        <dbReference type="Proteomes" id="UP000239209"/>
    </source>
</evidence>
<comment type="caution">
    <text evidence="3">The sequence shown here is derived from an EMBL/GenBank/DDBJ whole genome shotgun (WGS) entry which is preliminary data.</text>
</comment>
<sequence length="239" mass="25021">MARVRFRRLMVAAGALAAAVALGAGLAPAAQAAPSGRVPAASPVLREDSTVAAPKAPAKATAVQISGKFPGGKIVVQQTERPELFQRLLSEVGWLSSTQPTTTRPKADKLGAKFTVTVLAKDKSTQVYDLYPLAAGGPRAYRPAKQPTGKKTPGWFYGRLTMSESLRLSGVPLKEKPDVVSGGIGGGVGEDVGREELDPLAVGEDVLSQMRQLFLINGAVLVIVLAGLAGVAYLIRRRV</sequence>
<dbReference type="InterPro" id="IPR006311">
    <property type="entry name" value="TAT_signal"/>
</dbReference>
<keyword evidence="4" id="KW-1185">Reference proteome</keyword>
<reference evidence="3 4" key="1">
    <citation type="submission" date="2018-03" db="EMBL/GenBank/DDBJ databases">
        <title>Genomic Encyclopedia of Archaeal and Bacterial Type Strains, Phase II (KMG-II): from individual species to whole genera.</title>
        <authorList>
            <person name="Goeker M."/>
        </authorList>
    </citation>
    <scope>NUCLEOTIDE SEQUENCE [LARGE SCALE GENOMIC DNA]</scope>
    <source>
        <strain evidence="3 4">DSM 45348</strain>
    </source>
</reference>
<protein>
    <recommendedName>
        <fullName evidence="5">SURF1-like protein</fullName>
    </recommendedName>
</protein>
<keyword evidence="2" id="KW-0732">Signal</keyword>
<name>A0A2T0RE83_9ACTN</name>
<evidence type="ECO:0008006" key="5">
    <source>
        <dbReference type="Google" id="ProtNLM"/>
    </source>
</evidence>
<keyword evidence="1" id="KW-1133">Transmembrane helix</keyword>
<feature type="signal peptide" evidence="2">
    <location>
        <begin position="1"/>
        <end position="32"/>
    </location>
</feature>
<dbReference type="EMBL" id="PVZG01000032">
    <property type="protein sequence ID" value="PRY19506.1"/>
    <property type="molecule type" value="Genomic_DNA"/>
</dbReference>
<dbReference type="Proteomes" id="UP000239209">
    <property type="component" value="Unassembled WGS sequence"/>
</dbReference>
<feature type="transmembrane region" description="Helical" evidence="1">
    <location>
        <begin position="214"/>
        <end position="235"/>
    </location>
</feature>
<dbReference type="AlphaFoldDB" id="A0A2T0RE83"/>
<proteinExistence type="predicted"/>
<gene>
    <name evidence="3" type="ORF">CLV70_13235</name>
</gene>
<evidence type="ECO:0000256" key="2">
    <source>
        <dbReference type="SAM" id="SignalP"/>
    </source>
</evidence>
<organism evidence="3 4">
    <name type="scientific">Pseudosporangium ferrugineum</name>
    <dbReference type="NCBI Taxonomy" id="439699"/>
    <lineage>
        <taxon>Bacteria</taxon>
        <taxon>Bacillati</taxon>
        <taxon>Actinomycetota</taxon>
        <taxon>Actinomycetes</taxon>
        <taxon>Micromonosporales</taxon>
        <taxon>Micromonosporaceae</taxon>
        <taxon>Pseudosporangium</taxon>
    </lineage>
</organism>
<feature type="chain" id="PRO_5015473671" description="SURF1-like protein" evidence="2">
    <location>
        <begin position="33"/>
        <end position="239"/>
    </location>
</feature>
<accession>A0A2T0RE83</accession>
<keyword evidence="1" id="KW-0472">Membrane</keyword>
<evidence type="ECO:0000256" key="1">
    <source>
        <dbReference type="SAM" id="Phobius"/>
    </source>
</evidence>